<comment type="similarity">
    <text evidence="1 2">Belongs to the ArsC family.</text>
</comment>
<gene>
    <name evidence="3" type="ORF">Metal_0072</name>
</gene>
<dbReference type="InterPro" id="IPR036249">
    <property type="entry name" value="Thioredoxin-like_sf"/>
</dbReference>
<dbReference type="AlphaFoldDB" id="H8GJY3"/>
<dbReference type="NCBIfam" id="NF008107">
    <property type="entry name" value="PRK10853.1"/>
    <property type="match status" value="1"/>
</dbReference>
<dbReference type="eggNOG" id="COG1393">
    <property type="taxonomic scope" value="Bacteria"/>
</dbReference>
<evidence type="ECO:0000256" key="1">
    <source>
        <dbReference type="ARBA" id="ARBA00007198"/>
    </source>
</evidence>
<name>H8GJY3_METAL</name>
<evidence type="ECO:0000256" key="2">
    <source>
        <dbReference type="PROSITE-ProRule" id="PRU01282"/>
    </source>
</evidence>
<dbReference type="PANTHER" id="PTHR30041">
    <property type="entry name" value="ARSENATE REDUCTASE"/>
    <property type="match status" value="1"/>
</dbReference>
<dbReference type="NCBIfam" id="TIGR01617">
    <property type="entry name" value="arsC_related"/>
    <property type="match status" value="1"/>
</dbReference>
<dbReference type="Gene3D" id="3.40.30.10">
    <property type="entry name" value="Glutaredoxin"/>
    <property type="match status" value="1"/>
</dbReference>
<dbReference type="CDD" id="cd03035">
    <property type="entry name" value="ArsC_Yffb"/>
    <property type="match status" value="1"/>
</dbReference>
<evidence type="ECO:0000313" key="4">
    <source>
        <dbReference type="Proteomes" id="UP000005090"/>
    </source>
</evidence>
<keyword evidence="4" id="KW-1185">Reference proteome</keyword>
<evidence type="ECO:0000313" key="3">
    <source>
        <dbReference type="EMBL" id="EIC27942.1"/>
    </source>
</evidence>
<dbReference type="InterPro" id="IPR006504">
    <property type="entry name" value="Tscrpt_reg_Spx/MgsR"/>
</dbReference>
<dbReference type="Proteomes" id="UP000005090">
    <property type="component" value="Chromosome"/>
</dbReference>
<proteinExistence type="inferred from homology"/>
<reference evidence="3 4" key="1">
    <citation type="journal article" date="2013" name="Genome Announc.">
        <title>Genome Sequence of the Obligate Gammaproteobacterial Methanotroph Methylomicrobium album Strain BG8.</title>
        <authorList>
            <person name="Kits K.D."/>
            <person name="Kalyuzhnaya M.G."/>
            <person name="Klotz M.G."/>
            <person name="Jetten M.S."/>
            <person name="Op den Camp H.J."/>
            <person name="Vuilleumier S."/>
            <person name="Bringel F."/>
            <person name="Dispirito A.A."/>
            <person name="Murrell J.C."/>
            <person name="Bruce D."/>
            <person name="Cheng J.F."/>
            <person name="Copeland A."/>
            <person name="Goodwin L."/>
            <person name="Hauser L."/>
            <person name="Lajus A."/>
            <person name="Land M.L."/>
            <person name="Lapidus A."/>
            <person name="Lucas S."/>
            <person name="Medigue C."/>
            <person name="Pitluck S."/>
            <person name="Woyke T."/>
            <person name="Zeytun A."/>
            <person name="Stein L.Y."/>
        </authorList>
    </citation>
    <scope>NUCLEOTIDE SEQUENCE [LARGE SCALE GENOMIC DNA]</scope>
    <source>
        <strain evidence="3 4">BG8</strain>
    </source>
</reference>
<dbReference type="HOGENOM" id="CLU_116644_2_1_6"/>
<dbReference type="RefSeq" id="WP_005368488.1">
    <property type="nucleotide sequence ID" value="NZ_CM001475.1"/>
</dbReference>
<dbReference type="PROSITE" id="PS51353">
    <property type="entry name" value="ARSC"/>
    <property type="match status" value="1"/>
</dbReference>
<dbReference type="Pfam" id="PF03960">
    <property type="entry name" value="ArsC"/>
    <property type="match status" value="1"/>
</dbReference>
<organism evidence="3 4">
    <name type="scientific">Methylomicrobium album BG8</name>
    <dbReference type="NCBI Taxonomy" id="686340"/>
    <lineage>
        <taxon>Bacteria</taxon>
        <taxon>Pseudomonadati</taxon>
        <taxon>Pseudomonadota</taxon>
        <taxon>Gammaproteobacteria</taxon>
        <taxon>Methylococcales</taxon>
        <taxon>Methylococcaceae</taxon>
        <taxon>Methylomicrobium</taxon>
    </lineage>
</organism>
<dbReference type="PANTHER" id="PTHR30041:SF8">
    <property type="entry name" value="PROTEIN YFFB"/>
    <property type="match status" value="1"/>
</dbReference>
<dbReference type="InterPro" id="IPR006660">
    <property type="entry name" value="Arsenate_reductase-like"/>
</dbReference>
<sequence>MVTLYGIKNCDTCKKARQWLEQNGVEHRFHDFRADGLTPELLQHFIDGLGWEKLLNKSSTSWRQLSPEQQADPTREKAARLMLEIPTLIKRPILDTGSALQLGFKADQYDSLNLAEIKG</sequence>
<protein>
    <submittedName>
        <fullName evidence="3">Transcriptional regulator, Spx/MgsR family</fullName>
    </submittedName>
</protein>
<dbReference type="SUPFAM" id="SSF52833">
    <property type="entry name" value="Thioredoxin-like"/>
    <property type="match status" value="1"/>
</dbReference>
<dbReference type="STRING" id="686340.Metal_0072"/>
<accession>H8GJY3</accession>
<dbReference type="EMBL" id="CM001475">
    <property type="protein sequence ID" value="EIC27942.1"/>
    <property type="molecule type" value="Genomic_DNA"/>
</dbReference>